<keyword evidence="7" id="KW-0813">Transport</keyword>
<keyword evidence="3 7" id="KW-0576">Peroxisome</keyword>
<dbReference type="InterPro" id="IPR006785">
    <property type="entry name" value="Pex14_N"/>
</dbReference>
<keyword evidence="2" id="KW-0811">Translocation</keyword>
<feature type="region of interest" description="Disordered" evidence="8">
    <location>
        <begin position="210"/>
        <end position="229"/>
    </location>
</feature>
<dbReference type="AlphaFoldDB" id="A0A3D8S7S0"/>
<dbReference type="GO" id="GO:0005102">
    <property type="term" value="F:signaling receptor binding"/>
    <property type="evidence" value="ECO:0007669"/>
    <property type="project" value="TreeGrafter"/>
</dbReference>
<dbReference type="EMBL" id="PDLM01000003">
    <property type="protein sequence ID" value="RDW82365.1"/>
    <property type="molecule type" value="Genomic_DNA"/>
</dbReference>
<feature type="domain" description="Peroxisome membrane anchor protein Pex14p N-terminal" evidence="9">
    <location>
        <begin position="45"/>
        <end position="88"/>
    </location>
</feature>
<evidence type="ECO:0000256" key="7">
    <source>
        <dbReference type="RuleBase" id="RU367032"/>
    </source>
</evidence>
<organism evidence="10 11">
    <name type="scientific">Coleophoma cylindrospora</name>
    <dbReference type="NCBI Taxonomy" id="1849047"/>
    <lineage>
        <taxon>Eukaryota</taxon>
        <taxon>Fungi</taxon>
        <taxon>Dikarya</taxon>
        <taxon>Ascomycota</taxon>
        <taxon>Pezizomycotina</taxon>
        <taxon>Leotiomycetes</taxon>
        <taxon>Helotiales</taxon>
        <taxon>Dermateaceae</taxon>
        <taxon>Coleophoma</taxon>
    </lineage>
</organism>
<evidence type="ECO:0000256" key="1">
    <source>
        <dbReference type="ARBA" id="ARBA00005443"/>
    </source>
</evidence>
<feature type="region of interest" description="Disordered" evidence="8">
    <location>
        <begin position="236"/>
        <end position="264"/>
    </location>
</feature>
<dbReference type="PANTHER" id="PTHR23058:SF5">
    <property type="entry name" value="PEROXISOMAL MEMBRANE PROTEIN PEX14"/>
    <property type="match status" value="1"/>
</dbReference>
<comment type="function">
    <text evidence="7">Component of the PEX13-PEX14 docking complex, a translocon channel that specifically mediates the import of peroxisomal cargo proteins bound to PEX5 receptor. The PEX13-PEX14 docking complex forms a large import pore which can be opened to a diameter of about 9 nm. Mechanistically, PEX5 receptor along with cargo proteins associates with the PEX14 subunit of the PEX13-PEX14 docking complex in the cytosol, leading to the insertion of the receptor into the organelle membrane with the concomitant translocation of the cargo into the peroxisome matrix.</text>
</comment>
<comment type="similarity">
    <text evidence="1 7">Belongs to the peroxin-14 family.</text>
</comment>
<dbReference type="InterPro" id="IPR025655">
    <property type="entry name" value="PEX14"/>
</dbReference>
<dbReference type="Pfam" id="PF04695">
    <property type="entry name" value="Pex14_N"/>
    <property type="match status" value="1"/>
</dbReference>
<dbReference type="STRING" id="1849047.A0A3D8S7S0"/>
<reference evidence="10 11" key="1">
    <citation type="journal article" date="2018" name="IMA Fungus">
        <title>IMA Genome-F 9: Draft genome sequence of Annulohypoxylon stygium, Aspergillus mulundensis, Berkeleyomyces basicola (syn. Thielaviopsis basicola), Ceratocystis smalleyi, two Cercospora beticola strains, Coleophoma cylindrospora, Fusarium fracticaudum, Phialophora cf. hyalina, and Morchella septimelata.</title>
        <authorList>
            <person name="Wingfield B.D."/>
            <person name="Bills G.F."/>
            <person name="Dong Y."/>
            <person name="Huang W."/>
            <person name="Nel W.J."/>
            <person name="Swalarsk-Parry B.S."/>
            <person name="Vaghefi N."/>
            <person name="Wilken P.M."/>
            <person name="An Z."/>
            <person name="de Beer Z.W."/>
            <person name="De Vos L."/>
            <person name="Chen L."/>
            <person name="Duong T.A."/>
            <person name="Gao Y."/>
            <person name="Hammerbacher A."/>
            <person name="Kikkert J.R."/>
            <person name="Li Y."/>
            <person name="Li H."/>
            <person name="Li K."/>
            <person name="Li Q."/>
            <person name="Liu X."/>
            <person name="Ma X."/>
            <person name="Naidoo K."/>
            <person name="Pethybridge S.J."/>
            <person name="Sun J."/>
            <person name="Steenkamp E.T."/>
            <person name="van der Nest M.A."/>
            <person name="van Wyk S."/>
            <person name="Wingfield M.J."/>
            <person name="Xiong C."/>
            <person name="Yue Q."/>
            <person name="Zhang X."/>
        </authorList>
    </citation>
    <scope>NUCLEOTIDE SEQUENCE [LARGE SCALE GENOMIC DNA]</scope>
    <source>
        <strain evidence="10 11">BP6252</strain>
    </source>
</reference>
<dbReference type="GO" id="GO:0016560">
    <property type="term" value="P:protein import into peroxisome matrix, docking"/>
    <property type="evidence" value="ECO:0007669"/>
    <property type="project" value="UniProtKB-UniRule"/>
</dbReference>
<feature type="compositionally biased region" description="Acidic residues" evidence="8">
    <location>
        <begin position="219"/>
        <end position="229"/>
    </location>
</feature>
<evidence type="ECO:0000256" key="6">
    <source>
        <dbReference type="ARBA" id="ARBA00046271"/>
    </source>
</evidence>
<keyword evidence="7" id="KW-0653">Protein transport</keyword>
<comment type="subcellular location">
    <subcellularLocation>
        <location evidence="6 7">Peroxisome membrane</location>
    </subcellularLocation>
</comment>
<protein>
    <recommendedName>
        <fullName evidence="4 7">Peroxisomal membrane protein PEX14</fullName>
    </recommendedName>
    <alternativeName>
        <fullName evidence="5 7">Peroxin-14</fullName>
    </alternativeName>
</protein>
<keyword evidence="7" id="KW-0472">Membrane</keyword>
<feature type="compositionally biased region" description="Polar residues" evidence="8">
    <location>
        <begin position="238"/>
        <end position="250"/>
    </location>
</feature>
<comment type="caution">
    <text evidence="10">The sequence shown here is derived from an EMBL/GenBank/DDBJ whole genome shotgun (WGS) entry which is preliminary data.</text>
</comment>
<sequence length="356" mass="38569">MADSDDKKPGVPAWQLEASPKPASTPETAAETAASDPESHAEPNRATIVEQAKKFLEEDEVRNASTDKKVAFLESKGLESQEIEELLGVNRNTEATASPSSPEPAQTPTVSPPMPTRSLQPVRDAPPIITYPEFLTKSTSPPPLITRQRLLTTIYLFGGLSAILYGTNNYLVQPMVESLTTSRLSLAESAQANLQKLISKLEEAVSEIPAATGPGVYRDEEEDSDEDPTEMFHRDIGVQTSLPNTPSASRPESPRPTALNSQTEALKGMQVRFTELIEDTTSEGQDQSDLSATVNILKDYLDGLAYVTPSYTYGVGGYNTTSADKDDEISKVKQQIRGVKGVLLSARSFPAARTVR</sequence>
<dbReference type="PANTHER" id="PTHR23058">
    <property type="entry name" value="PEROXISOMAL MEMBRANE PROTEIN PEX14"/>
    <property type="match status" value="1"/>
</dbReference>
<dbReference type="OrthoDB" id="441517at2759"/>
<feature type="region of interest" description="Disordered" evidence="8">
    <location>
        <begin position="1"/>
        <end position="46"/>
    </location>
</feature>
<feature type="region of interest" description="Disordered" evidence="8">
    <location>
        <begin position="93"/>
        <end position="119"/>
    </location>
</feature>
<evidence type="ECO:0000256" key="3">
    <source>
        <dbReference type="ARBA" id="ARBA00023140"/>
    </source>
</evidence>
<dbReference type="Gene3D" id="1.10.10.10">
    <property type="entry name" value="Winged helix-like DNA-binding domain superfamily/Winged helix DNA-binding domain"/>
    <property type="match status" value="1"/>
</dbReference>
<name>A0A3D8S7S0_9HELO</name>
<evidence type="ECO:0000313" key="11">
    <source>
        <dbReference type="Proteomes" id="UP000256645"/>
    </source>
</evidence>
<dbReference type="GO" id="GO:0005778">
    <property type="term" value="C:peroxisomal membrane"/>
    <property type="evidence" value="ECO:0007669"/>
    <property type="project" value="UniProtKB-SubCell"/>
</dbReference>
<dbReference type="InterPro" id="IPR036388">
    <property type="entry name" value="WH-like_DNA-bd_sf"/>
</dbReference>
<feature type="compositionally biased region" description="Polar residues" evidence="8">
    <location>
        <begin position="93"/>
        <end position="109"/>
    </location>
</feature>
<proteinExistence type="inferred from homology"/>
<dbReference type="GO" id="GO:1990429">
    <property type="term" value="C:peroxisomal importomer complex"/>
    <property type="evidence" value="ECO:0007669"/>
    <property type="project" value="TreeGrafter"/>
</dbReference>
<dbReference type="Proteomes" id="UP000256645">
    <property type="component" value="Unassembled WGS sequence"/>
</dbReference>
<evidence type="ECO:0000313" key="10">
    <source>
        <dbReference type="EMBL" id="RDW82365.1"/>
    </source>
</evidence>
<feature type="compositionally biased region" description="Low complexity" evidence="8">
    <location>
        <begin position="18"/>
        <end position="36"/>
    </location>
</feature>
<evidence type="ECO:0000256" key="2">
    <source>
        <dbReference type="ARBA" id="ARBA00023010"/>
    </source>
</evidence>
<evidence type="ECO:0000256" key="5">
    <source>
        <dbReference type="ARBA" id="ARBA00029691"/>
    </source>
</evidence>
<evidence type="ECO:0000256" key="4">
    <source>
        <dbReference type="ARBA" id="ARBA00029502"/>
    </source>
</evidence>
<accession>A0A3D8S7S0</accession>
<evidence type="ECO:0000256" key="8">
    <source>
        <dbReference type="SAM" id="MobiDB-lite"/>
    </source>
</evidence>
<evidence type="ECO:0000259" key="9">
    <source>
        <dbReference type="Pfam" id="PF04695"/>
    </source>
</evidence>
<keyword evidence="11" id="KW-1185">Reference proteome</keyword>
<gene>
    <name evidence="10" type="ORF">BP6252_03477</name>
</gene>